<name>U1PPZ0_9EURY</name>
<sequence>MLETGIDLPCGGYRTLVICIFAGIAMMIPLSYV</sequence>
<evidence type="ECO:0000313" key="2">
    <source>
        <dbReference type="EMBL" id="ERG94361.1"/>
    </source>
</evidence>
<keyword evidence="1" id="KW-1133">Transmembrane helix</keyword>
<keyword evidence="1" id="KW-0812">Transmembrane</keyword>
<gene>
    <name evidence="2" type="ORF">J07HQW2_00795</name>
    <name evidence="3" type="ORF">J07HQW2_02932</name>
</gene>
<dbReference type="Proteomes" id="UP000030710">
    <property type="component" value="Unassembled WGS sequence"/>
</dbReference>
<dbReference type="STRING" id="1238425.J07HQW2_00795"/>
<dbReference type="EMBL" id="KE356561">
    <property type="protein sequence ID" value="ERG96453.1"/>
    <property type="molecule type" value="Genomic_DNA"/>
</dbReference>
<reference evidence="2 4" key="1">
    <citation type="journal article" date="2013" name="PLoS ONE">
        <title>Assembly-driven community genomics of a hypersaline microbial ecosystem.</title>
        <authorList>
            <person name="Podell S."/>
            <person name="Ugalde J.A."/>
            <person name="Narasingarao P."/>
            <person name="Banfield J.F."/>
            <person name="Heidelberg K.B."/>
            <person name="Allen E.E."/>
        </authorList>
    </citation>
    <scope>NUCLEOTIDE SEQUENCE [LARGE SCALE GENOMIC DNA]</scope>
    <source>
        <strain evidence="4">J07HQW2</strain>
    </source>
</reference>
<organism evidence="2 4">
    <name type="scientific">Haloquadratum walsbyi J07HQW2</name>
    <dbReference type="NCBI Taxonomy" id="1238425"/>
    <lineage>
        <taxon>Archaea</taxon>
        <taxon>Methanobacteriati</taxon>
        <taxon>Methanobacteriota</taxon>
        <taxon>Stenosarchaea group</taxon>
        <taxon>Halobacteria</taxon>
        <taxon>Halobacteriales</taxon>
        <taxon>Haloferacaceae</taxon>
        <taxon>Haloquadratum</taxon>
    </lineage>
</organism>
<accession>U1PPZ0</accession>
<dbReference type="HOGENOM" id="CLU_3379908_0_0_2"/>
<evidence type="ECO:0000313" key="3">
    <source>
        <dbReference type="EMBL" id="ERG96453.1"/>
    </source>
</evidence>
<dbReference type="EMBL" id="KE356561">
    <property type="protein sequence ID" value="ERG94361.1"/>
    <property type="molecule type" value="Genomic_DNA"/>
</dbReference>
<protein>
    <submittedName>
        <fullName evidence="2">Uncharacterized protein</fullName>
    </submittedName>
</protein>
<evidence type="ECO:0000256" key="1">
    <source>
        <dbReference type="SAM" id="Phobius"/>
    </source>
</evidence>
<proteinExistence type="predicted"/>
<evidence type="ECO:0000313" key="4">
    <source>
        <dbReference type="Proteomes" id="UP000030710"/>
    </source>
</evidence>
<keyword evidence="1" id="KW-0472">Membrane</keyword>
<feature type="transmembrane region" description="Helical" evidence="1">
    <location>
        <begin position="12"/>
        <end position="32"/>
    </location>
</feature>
<dbReference type="AlphaFoldDB" id="U1PPZ0"/>